<dbReference type="GO" id="GO:0004497">
    <property type="term" value="F:monooxygenase activity"/>
    <property type="evidence" value="ECO:0007669"/>
    <property type="project" value="InterPro"/>
</dbReference>
<dbReference type="GO" id="GO:0005506">
    <property type="term" value="F:iron ion binding"/>
    <property type="evidence" value="ECO:0007669"/>
    <property type="project" value="InterPro"/>
</dbReference>
<dbReference type="InterPro" id="IPR001128">
    <property type="entry name" value="Cyt_P450"/>
</dbReference>
<dbReference type="AlphaFoldDB" id="A0A9Q8QID5"/>
<evidence type="ECO:0000313" key="6">
    <source>
        <dbReference type="Proteomes" id="UP000829364"/>
    </source>
</evidence>
<keyword evidence="3" id="KW-0408">Iron</keyword>
<keyword evidence="1" id="KW-0349">Heme</keyword>
<evidence type="ECO:0000256" key="4">
    <source>
        <dbReference type="SAM" id="MobiDB-lite"/>
    </source>
</evidence>
<evidence type="ECO:0000256" key="2">
    <source>
        <dbReference type="ARBA" id="ARBA00022723"/>
    </source>
</evidence>
<evidence type="ECO:0000256" key="1">
    <source>
        <dbReference type="ARBA" id="ARBA00022617"/>
    </source>
</evidence>
<evidence type="ECO:0008006" key="7">
    <source>
        <dbReference type="Google" id="ProtNLM"/>
    </source>
</evidence>
<dbReference type="Pfam" id="PF00067">
    <property type="entry name" value="p450"/>
    <property type="match status" value="1"/>
</dbReference>
<dbReference type="Proteomes" id="UP000829364">
    <property type="component" value="Chromosome 5"/>
</dbReference>
<reference evidence="5" key="1">
    <citation type="submission" date="2021-11" db="EMBL/GenBank/DDBJ databases">
        <title>Purpureocillium_takamizusanense_genome.</title>
        <authorList>
            <person name="Nguyen N.-H."/>
        </authorList>
    </citation>
    <scope>NUCLEOTIDE SEQUENCE</scope>
    <source>
        <strain evidence="5">PT3</strain>
    </source>
</reference>
<sequence length="104" mass="10824">MATSREAVCDTTIQGQVVPKGTYIVISPWGTNVDRSLWGHDAGEFSPERWLSPTTAAGSSDTATATTGSGGAKSNYAFLTFLHGPRSCIGADFARAELACLLAA</sequence>
<keyword evidence="2" id="KW-0479">Metal-binding</keyword>
<feature type="compositionally biased region" description="Low complexity" evidence="4">
    <location>
        <begin position="52"/>
        <end position="67"/>
    </location>
</feature>
<dbReference type="PANTHER" id="PTHR24305">
    <property type="entry name" value="CYTOCHROME P450"/>
    <property type="match status" value="1"/>
</dbReference>
<dbReference type="EMBL" id="CP086358">
    <property type="protein sequence ID" value="UNI19411.1"/>
    <property type="molecule type" value="Genomic_DNA"/>
</dbReference>
<evidence type="ECO:0000256" key="3">
    <source>
        <dbReference type="ARBA" id="ARBA00023004"/>
    </source>
</evidence>
<feature type="region of interest" description="Disordered" evidence="4">
    <location>
        <begin position="49"/>
        <end position="71"/>
    </location>
</feature>
<protein>
    <recommendedName>
        <fullName evidence="7">Cytochrome P450</fullName>
    </recommendedName>
</protein>
<dbReference type="GO" id="GO:0020037">
    <property type="term" value="F:heme binding"/>
    <property type="evidence" value="ECO:0007669"/>
    <property type="project" value="InterPro"/>
</dbReference>
<organism evidence="5 6">
    <name type="scientific">Purpureocillium takamizusanense</name>
    <dbReference type="NCBI Taxonomy" id="2060973"/>
    <lineage>
        <taxon>Eukaryota</taxon>
        <taxon>Fungi</taxon>
        <taxon>Dikarya</taxon>
        <taxon>Ascomycota</taxon>
        <taxon>Pezizomycotina</taxon>
        <taxon>Sordariomycetes</taxon>
        <taxon>Hypocreomycetidae</taxon>
        <taxon>Hypocreales</taxon>
        <taxon>Ophiocordycipitaceae</taxon>
        <taxon>Purpureocillium</taxon>
    </lineage>
</organism>
<accession>A0A9Q8QID5</accession>
<dbReference type="PANTHER" id="PTHR24305:SF227">
    <property type="entry name" value="P450, PUTATIVE (EUROFUNG)-RELATED"/>
    <property type="match status" value="1"/>
</dbReference>
<dbReference type="OrthoDB" id="1470350at2759"/>
<keyword evidence="6" id="KW-1185">Reference proteome</keyword>
<gene>
    <name evidence="5" type="ORF">JDV02_005595</name>
</gene>
<dbReference type="GO" id="GO:0016705">
    <property type="term" value="F:oxidoreductase activity, acting on paired donors, with incorporation or reduction of molecular oxygen"/>
    <property type="evidence" value="ECO:0007669"/>
    <property type="project" value="InterPro"/>
</dbReference>
<dbReference type="InterPro" id="IPR036396">
    <property type="entry name" value="Cyt_P450_sf"/>
</dbReference>
<dbReference type="Gene3D" id="1.10.630.10">
    <property type="entry name" value="Cytochrome P450"/>
    <property type="match status" value="1"/>
</dbReference>
<evidence type="ECO:0000313" key="5">
    <source>
        <dbReference type="EMBL" id="UNI19411.1"/>
    </source>
</evidence>
<name>A0A9Q8QID5_9HYPO</name>
<dbReference type="GeneID" id="72067544"/>
<dbReference type="SUPFAM" id="SSF48264">
    <property type="entry name" value="Cytochrome P450"/>
    <property type="match status" value="1"/>
</dbReference>
<proteinExistence type="predicted"/>
<dbReference type="KEGG" id="ptkz:JDV02_005595"/>
<dbReference type="RefSeq" id="XP_047842892.1">
    <property type="nucleotide sequence ID" value="XM_047986908.1"/>
</dbReference>
<dbReference type="InterPro" id="IPR050121">
    <property type="entry name" value="Cytochrome_P450_monoxygenase"/>
</dbReference>